<accession>A0A3R6KJ26</accession>
<dbReference type="AlphaFoldDB" id="A0A3R6KJ26"/>
<evidence type="ECO:0000313" key="1">
    <source>
        <dbReference type="EMBL" id="RHG30300.1"/>
    </source>
</evidence>
<organism evidence="1 2">
    <name type="scientific">Roseburia intestinalis</name>
    <dbReference type="NCBI Taxonomy" id="166486"/>
    <lineage>
        <taxon>Bacteria</taxon>
        <taxon>Bacillati</taxon>
        <taxon>Bacillota</taxon>
        <taxon>Clostridia</taxon>
        <taxon>Lachnospirales</taxon>
        <taxon>Lachnospiraceae</taxon>
        <taxon>Roseburia</taxon>
    </lineage>
</organism>
<dbReference type="EMBL" id="QRID01000002">
    <property type="protein sequence ID" value="RHG30300.1"/>
    <property type="molecule type" value="Genomic_DNA"/>
</dbReference>
<dbReference type="RefSeq" id="WP_118084367.1">
    <property type="nucleotide sequence ID" value="NZ_QRID01000002.1"/>
</dbReference>
<sequence>MDWIDEITLISEASEKDRVNKNGFATKPKESTRTVFCNKKSVGYSEYFKSQQTGKLVEAKYEVHKADYGGEDVVEVNGRRYFVLKTYDTGTDTIELTLTDLRHRNEV</sequence>
<protein>
    <recommendedName>
        <fullName evidence="3">Phage head closure protein</fullName>
    </recommendedName>
</protein>
<name>A0A3R6KJ26_9FIRM</name>
<evidence type="ECO:0000313" key="2">
    <source>
        <dbReference type="Proteomes" id="UP000284051"/>
    </source>
</evidence>
<evidence type="ECO:0008006" key="3">
    <source>
        <dbReference type="Google" id="ProtNLM"/>
    </source>
</evidence>
<proteinExistence type="predicted"/>
<reference evidence="1 2" key="1">
    <citation type="submission" date="2018-08" db="EMBL/GenBank/DDBJ databases">
        <title>A genome reference for cultivated species of the human gut microbiota.</title>
        <authorList>
            <person name="Zou Y."/>
            <person name="Xue W."/>
            <person name="Luo G."/>
        </authorList>
    </citation>
    <scope>NUCLEOTIDE SEQUENCE [LARGE SCALE GENOMIC DNA]</scope>
    <source>
        <strain evidence="1 2">AM22-21LB</strain>
    </source>
</reference>
<comment type="caution">
    <text evidence="1">The sequence shown here is derived from an EMBL/GenBank/DDBJ whole genome shotgun (WGS) entry which is preliminary data.</text>
</comment>
<gene>
    <name evidence="1" type="ORF">DW264_02255</name>
</gene>
<dbReference type="Proteomes" id="UP000284051">
    <property type="component" value="Unassembled WGS sequence"/>
</dbReference>